<accession>A0A2A2JIK9</accession>
<dbReference type="SMART" id="SM00064">
    <property type="entry name" value="FYVE"/>
    <property type="match status" value="1"/>
</dbReference>
<sequence>MSIFSATGLIAALNEPQRLSRAEKIHRENERSNLLTISRLVLRSFLETYMVPYSPTVEGETQQLSDLLMMLEKILWHGFRNKTSKSLLPLRSPDAEMWLALVRISKTDNAMQETANCIDQIESLLSPITKIRAFLRLTIMQKKLFDFFTVITNSSLTSDFYEPWALLRQEDAVQLTGALLGLNVVDCELSLEYEHLQEQPLSVDLSLYIRLPTISTEESKPEISQPTSAFEKERKALKEQNLYLEERNRQLQSNLDNLNKRFNSVDSDAKSGSIIFEQEMVSFRGLEDAVDSPRHSTSPSLKNDFSDERERLLAQIVEREDTIRLTQQQLMDTKKLNADLYDKLRLAEDQVQKLEKDFLWQKEIHSQEKSKLNENLNSLTSKNEEAMTKLNSNKQQENTVREELHKKYEQYAQMLVDLEQKQQELAKVTEESTNYKRQMESMEGLVKEVPFLKVEIADLKSQLEIAERRAVDAERALQEVGGQLSESKMRMLELAEEVLPLTDAKWEEDANVHDCRACQEKFTVSRRKHHCRYCGSIFCATCSEGRVKLPSNPKPARVCDTCFSLLKNRQGANTARKRSVDEQAH</sequence>
<dbReference type="PROSITE" id="PS50826">
    <property type="entry name" value="RUN"/>
    <property type="match status" value="1"/>
</dbReference>
<keyword evidence="1" id="KW-0479">Metal-binding</keyword>
<dbReference type="CDD" id="cd17681">
    <property type="entry name" value="RUN_RUFY1_like"/>
    <property type="match status" value="1"/>
</dbReference>
<dbReference type="PANTHER" id="PTHR45956">
    <property type="entry name" value="RUN AND FYVE DOMAIN-CONTAINING PROTEIN 2-LIKE PROTEIN"/>
    <property type="match status" value="1"/>
</dbReference>
<keyword evidence="4 6" id="KW-0175">Coiled coil</keyword>
<evidence type="ECO:0000256" key="2">
    <source>
        <dbReference type="ARBA" id="ARBA00022771"/>
    </source>
</evidence>
<evidence type="ECO:0000313" key="9">
    <source>
        <dbReference type="EMBL" id="PAV61505.1"/>
    </source>
</evidence>
<feature type="domain" description="FYVE-type" evidence="7">
    <location>
        <begin position="509"/>
        <end position="567"/>
    </location>
</feature>
<feature type="coiled-coil region" evidence="6">
    <location>
        <begin position="337"/>
        <end position="483"/>
    </location>
</feature>
<evidence type="ECO:0000313" key="10">
    <source>
        <dbReference type="Proteomes" id="UP000218231"/>
    </source>
</evidence>
<dbReference type="GO" id="GO:0005737">
    <property type="term" value="C:cytoplasm"/>
    <property type="evidence" value="ECO:0007669"/>
    <property type="project" value="TreeGrafter"/>
</dbReference>
<dbReference type="Gene3D" id="1.20.58.900">
    <property type="match status" value="1"/>
</dbReference>
<dbReference type="InterPro" id="IPR000306">
    <property type="entry name" value="Znf_FYVE"/>
</dbReference>
<evidence type="ECO:0000259" key="8">
    <source>
        <dbReference type="PROSITE" id="PS50826"/>
    </source>
</evidence>
<comment type="caution">
    <text evidence="9">The sequence shown here is derived from an EMBL/GenBank/DDBJ whole genome shotgun (WGS) entry which is preliminary data.</text>
</comment>
<dbReference type="OrthoDB" id="79871at2759"/>
<dbReference type="PANTHER" id="PTHR45956:SF6">
    <property type="entry name" value="RUN DOMAIN-CONTAINING PROTEIN"/>
    <property type="match status" value="1"/>
</dbReference>
<dbReference type="Pfam" id="PF01363">
    <property type="entry name" value="FYVE"/>
    <property type="match status" value="1"/>
</dbReference>
<keyword evidence="2 5" id="KW-0863">Zinc-finger</keyword>
<keyword evidence="3" id="KW-0862">Zinc</keyword>
<evidence type="ECO:0000256" key="3">
    <source>
        <dbReference type="ARBA" id="ARBA00022833"/>
    </source>
</evidence>
<proteinExistence type="predicted"/>
<reference evidence="9 10" key="1">
    <citation type="journal article" date="2017" name="Curr. Biol.">
        <title>Genome architecture and evolution of a unichromosomal asexual nematode.</title>
        <authorList>
            <person name="Fradin H."/>
            <person name="Zegar C."/>
            <person name="Gutwein M."/>
            <person name="Lucas J."/>
            <person name="Kovtun M."/>
            <person name="Corcoran D."/>
            <person name="Baugh L.R."/>
            <person name="Kiontke K."/>
            <person name="Gunsalus K."/>
            <person name="Fitch D.H."/>
            <person name="Piano F."/>
        </authorList>
    </citation>
    <scope>NUCLEOTIDE SEQUENCE [LARGE SCALE GENOMIC DNA]</scope>
    <source>
        <strain evidence="9">PF1309</strain>
    </source>
</reference>
<dbReference type="EMBL" id="LIAE01010411">
    <property type="protein sequence ID" value="PAV61505.1"/>
    <property type="molecule type" value="Genomic_DNA"/>
</dbReference>
<dbReference type="SUPFAM" id="SSF57903">
    <property type="entry name" value="FYVE/PHD zinc finger"/>
    <property type="match status" value="1"/>
</dbReference>
<dbReference type="InterPro" id="IPR013083">
    <property type="entry name" value="Znf_RING/FYVE/PHD"/>
</dbReference>
<name>A0A2A2JIK9_9BILA</name>
<dbReference type="InterPro" id="IPR047335">
    <property type="entry name" value="RUFY1-3"/>
</dbReference>
<feature type="domain" description="RUN" evidence="8">
    <location>
        <begin position="58"/>
        <end position="194"/>
    </location>
</feature>
<dbReference type="Proteomes" id="UP000218231">
    <property type="component" value="Unassembled WGS sequence"/>
</dbReference>
<evidence type="ECO:0000259" key="7">
    <source>
        <dbReference type="PROSITE" id="PS50178"/>
    </source>
</evidence>
<evidence type="ECO:0000256" key="1">
    <source>
        <dbReference type="ARBA" id="ARBA00022723"/>
    </source>
</evidence>
<evidence type="ECO:0000256" key="5">
    <source>
        <dbReference type="PROSITE-ProRule" id="PRU00091"/>
    </source>
</evidence>
<dbReference type="InterPro" id="IPR037213">
    <property type="entry name" value="Run_dom_sf"/>
</dbReference>
<feature type="coiled-coil region" evidence="6">
    <location>
        <begin position="234"/>
        <end position="268"/>
    </location>
</feature>
<dbReference type="STRING" id="2018661.A0A2A2JIK9"/>
<organism evidence="9 10">
    <name type="scientific">Diploscapter pachys</name>
    <dbReference type="NCBI Taxonomy" id="2018661"/>
    <lineage>
        <taxon>Eukaryota</taxon>
        <taxon>Metazoa</taxon>
        <taxon>Ecdysozoa</taxon>
        <taxon>Nematoda</taxon>
        <taxon>Chromadorea</taxon>
        <taxon>Rhabditida</taxon>
        <taxon>Rhabditina</taxon>
        <taxon>Rhabditomorpha</taxon>
        <taxon>Rhabditoidea</taxon>
        <taxon>Rhabditidae</taxon>
        <taxon>Diploscapter</taxon>
    </lineage>
</organism>
<evidence type="ECO:0000256" key="6">
    <source>
        <dbReference type="SAM" id="Coils"/>
    </source>
</evidence>
<keyword evidence="10" id="KW-1185">Reference proteome</keyword>
<gene>
    <name evidence="9" type="ORF">WR25_10096</name>
</gene>
<dbReference type="AlphaFoldDB" id="A0A2A2JIK9"/>
<dbReference type="SUPFAM" id="SSF140741">
    <property type="entry name" value="RUN domain-like"/>
    <property type="match status" value="1"/>
</dbReference>
<dbReference type="InterPro" id="IPR011011">
    <property type="entry name" value="Znf_FYVE_PHD"/>
</dbReference>
<dbReference type="PROSITE" id="PS50178">
    <property type="entry name" value="ZF_FYVE"/>
    <property type="match status" value="1"/>
</dbReference>
<evidence type="ECO:0000256" key="4">
    <source>
        <dbReference type="ARBA" id="ARBA00023054"/>
    </source>
</evidence>
<protein>
    <recommendedName>
        <fullName evidence="11">FYVE-type domain-containing protein</fullName>
    </recommendedName>
</protein>
<dbReference type="CDD" id="cd15721">
    <property type="entry name" value="FYVE_RUFY1_like"/>
    <property type="match status" value="1"/>
</dbReference>
<dbReference type="InterPro" id="IPR017455">
    <property type="entry name" value="Znf_FYVE-rel"/>
</dbReference>
<dbReference type="Gene3D" id="3.30.40.10">
    <property type="entry name" value="Zinc/RING finger domain, C3HC4 (zinc finger)"/>
    <property type="match status" value="1"/>
</dbReference>
<dbReference type="SMART" id="SM00593">
    <property type="entry name" value="RUN"/>
    <property type="match status" value="1"/>
</dbReference>
<dbReference type="Pfam" id="PF02759">
    <property type="entry name" value="RUN"/>
    <property type="match status" value="1"/>
</dbReference>
<evidence type="ECO:0008006" key="11">
    <source>
        <dbReference type="Google" id="ProtNLM"/>
    </source>
</evidence>
<dbReference type="GO" id="GO:0008270">
    <property type="term" value="F:zinc ion binding"/>
    <property type="evidence" value="ECO:0007669"/>
    <property type="project" value="UniProtKB-KW"/>
</dbReference>
<dbReference type="InterPro" id="IPR004012">
    <property type="entry name" value="Run_dom"/>
</dbReference>